<dbReference type="Pfam" id="PF08874">
    <property type="entry name" value="DUF1835"/>
    <property type="match status" value="1"/>
</dbReference>
<sequence>MLHIVNGDHVAETLKKVVDKGDILVWREVYPDGPNFTNPAEPANREIRAQYLEQAMGIPTAEFTRNSEIQEKQLADFAQYDEVVLWFEHDLFDQTMLCYLLHWFAQHPLGDTKLSLLCIGSFPGIELFRGLGQLHAEQMATLSGTWQIVGSEQLALGSALWEAYVSSDPNKLSQLLNGDTSALPFAQAAFQLHLARFPSVHNGLGIVEQITLEHVQNDDYTPYILFQKVGDKLHELGMGDLQYWHVLSKLSQGTQPLLHIEGLESFPHFQGTPPSFHNCTISLTELGRQVLESKVDWIALYGIDTWLGGVHVLGQSVPWRWDTEANAIVNCRKDK</sequence>
<organism evidence="2 3">
    <name type="scientific">Paenibacillus arenosi</name>
    <dbReference type="NCBI Taxonomy" id="2774142"/>
    <lineage>
        <taxon>Bacteria</taxon>
        <taxon>Bacillati</taxon>
        <taxon>Bacillota</taxon>
        <taxon>Bacilli</taxon>
        <taxon>Bacillales</taxon>
        <taxon>Paenibacillaceae</taxon>
        <taxon>Paenibacillus</taxon>
    </lineage>
</organism>
<comment type="caution">
    <text evidence="2">The sequence shown here is derived from an EMBL/GenBank/DDBJ whole genome shotgun (WGS) entry which is preliminary data.</text>
</comment>
<dbReference type="InterPro" id="IPR014973">
    <property type="entry name" value="DUF1835"/>
</dbReference>
<protein>
    <submittedName>
        <fullName evidence="2">DUF1835 domain-containing protein</fullName>
    </submittedName>
</protein>
<name>A0ABR9AZI1_9BACL</name>
<feature type="domain" description="DUF1835" evidence="1">
    <location>
        <begin position="2"/>
        <end position="107"/>
    </location>
</feature>
<evidence type="ECO:0000313" key="3">
    <source>
        <dbReference type="Proteomes" id="UP000634529"/>
    </source>
</evidence>
<keyword evidence="3" id="KW-1185">Reference proteome</keyword>
<gene>
    <name evidence="2" type="ORF">IFO66_14800</name>
</gene>
<dbReference type="EMBL" id="JACYTN010000012">
    <property type="protein sequence ID" value="MBD8499562.1"/>
    <property type="molecule type" value="Genomic_DNA"/>
</dbReference>
<dbReference type="Proteomes" id="UP000634529">
    <property type="component" value="Unassembled WGS sequence"/>
</dbReference>
<accession>A0ABR9AZI1</accession>
<dbReference type="RefSeq" id="WP_192025893.1">
    <property type="nucleotide sequence ID" value="NZ_JACYTN010000012.1"/>
</dbReference>
<proteinExistence type="predicted"/>
<evidence type="ECO:0000259" key="1">
    <source>
        <dbReference type="Pfam" id="PF08874"/>
    </source>
</evidence>
<reference evidence="2 3" key="1">
    <citation type="submission" date="2020-09" db="EMBL/GenBank/DDBJ databases">
        <title>Paenibacillus sp. CAU 1523 isolated from sand of Haeundae Beach.</title>
        <authorList>
            <person name="Kim W."/>
        </authorList>
    </citation>
    <scope>NUCLEOTIDE SEQUENCE [LARGE SCALE GENOMIC DNA]</scope>
    <source>
        <strain evidence="2 3">CAU 1523</strain>
    </source>
</reference>
<evidence type="ECO:0000313" key="2">
    <source>
        <dbReference type="EMBL" id="MBD8499562.1"/>
    </source>
</evidence>